<dbReference type="GO" id="GO:0000245">
    <property type="term" value="P:spliceosomal complex assembly"/>
    <property type="evidence" value="ECO:0007669"/>
    <property type="project" value="TreeGrafter"/>
</dbReference>
<name>A0A3E2H673_SCYLI</name>
<evidence type="ECO:0000313" key="11">
    <source>
        <dbReference type="EMBL" id="RFU28879.1"/>
    </source>
</evidence>
<dbReference type="GO" id="GO:0050684">
    <property type="term" value="P:regulation of mRNA processing"/>
    <property type="evidence" value="ECO:0007669"/>
    <property type="project" value="TreeGrafter"/>
</dbReference>
<evidence type="ECO:0000256" key="9">
    <source>
        <dbReference type="SAM" id="MobiDB-lite"/>
    </source>
</evidence>
<dbReference type="OMA" id="RTGCMIY"/>
<feature type="region of interest" description="Disordered" evidence="9">
    <location>
        <begin position="360"/>
        <end position="389"/>
    </location>
</feature>
<sequence>MEEISIYRHVDSLYTEENVSMYKPGGFHPVCLGDTFKDGRYEIYHKLGFGGYSTVWLAKDKQTKLSQEVEILQQLRSYSPENISSKCIVTLLDYFIHPGPNGNHQCLVFELLGPRVDKVLQDYYDSRSRPQSQLIIRLSEQLLKAMAFIHEAGLGHGDINGRNIAFSSSRLSKLTHDSLFEVLGTPEIDKFIRIDGKPLDKGLPTYLVESARWTDWLDESEEDLRILDFGESFIQGTQLERLAQPGPLRVPESIFAESLDYRVDLWRAGCMIYSFIFLALPFQFLGGDAALVAQMIGFVEMLPAEWQSKWDNMRLNSGGKVQLEDSEVTLLSFDTISSILVLPSDRISASQALDLLRSEREKQGNISDSDSHSHSDSSSEGDSESSIHG</sequence>
<dbReference type="PANTHER" id="PTHR47634:SF9">
    <property type="entry name" value="PROTEIN KINASE DOMAIN-CONTAINING PROTEIN-RELATED"/>
    <property type="match status" value="1"/>
</dbReference>
<dbReference type="OrthoDB" id="5979581at2759"/>
<reference evidence="11 12" key="1">
    <citation type="submission" date="2018-05" db="EMBL/GenBank/DDBJ databases">
        <title>Draft genome sequence of Scytalidium lignicola DSM 105466, a ubiquitous saprotrophic fungus.</title>
        <authorList>
            <person name="Buettner E."/>
            <person name="Gebauer A.M."/>
            <person name="Hofrichter M."/>
            <person name="Liers C."/>
            <person name="Kellner H."/>
        </authorList>
    </citation>
    <scope>NUCLEOTIDE SEQUENCE [LARGE SCALE GENOMIC DNA]</scope>
    <source>
        <strain evidence="11 12">DSM 105466</strain>
    </source>
</reference>
<feature type="compositionally biased region" description="Low complexity" evidence="9">
    <location>
        <begin position="378"/>
        <end position="389"/>
    </location>
</feature>
<gene>
    <name evidence="11" type="ORF">B7463_g7462</name>
</gene>
<dbReference type="SMART" id="SM00220">
    <property type="entry name" value="S_TKc"/>
    <property type="match status" value="1"/>
</dbReference>
<dbReference type="InterPro" id="IPR000719">
    <property type="entry name" value="Prot_kinase_dom"/>
</dbReference>
<keyword evidence="3" id="KW-0808">Transferase</keyword>
<feature type="compositionally biased region" description="Basic and acidic residues" evidence="9">
    <location>
        <begin position="360"/>
        <end position="377"/>
    </location>
</feature>
<dbReference type="PANTHER" id="PTHR47634">
    <property type="entry name" value="PROTEIN KINASE DOMAIN-CONTAINING PROTEIN-RELATED"/>
    <property type="match status" value="1"/>
</dbReference>
<comment type="catalytic activity">
    <reaction evidence="8">
        <text>L-seryl-[protein] + ATP = O-phospho-L-seryl-[protein] + ADP + H(+)</text>
        <dbReference type="Rhea" id="RHEA:17989"/>
        <dbReference type="Rhea" id="RHEA-COMP:9863"/>
        <dbReference type="Rhea" id="RHEA-COMP:11604"/>
        <dbReference type="ChEBI" id="CHEBI:15378"/>
        <dbReference type="ChEBI" id="CHEBI:29999"/>
        <dbReference type="ChEBI" id="CHEBI:30616"/>
        <dbReference type="ChEBI" id="CHEBI:83421"/>
        <dbReference type="ChEBI" id="CHEBI:456216"/>
        <dbReference type="EC" id="2.7.11.1"/>
    </reaction>
</comment>
<dbReference type="AlphaFoldDB" id="A0A3E2H673"/>
<evidence type="ECO:0000256" key="4">
    <source>
        <dbReference type="ARBA" id="ARBA00022741"/>
    </source>
</evidence>
<evidence type="ECO:0000259" key="10">
    <source>
        <dbReference type="PROSITE" id="PS50011"/>
    </source>
</evidence>
<dbReference type="InterPro" id="IPR011009">
    <property type="entry name" value="Kinase-like_dom_sf"/>
</dbReference>
<keyword evidence="6" id="KW-0067">ATP-binding</keyword>
<feature type="domain" description="Protein kinase" evidence="10">
    <location>
        <begin position="41"/>
        <end position="366"/>
    </location>
</feature>
<dbReference type="STRING" id="5539.A0A3E2H673"/>
<feature type="non-terminal residue" evidence="11">
    <location>
        <position position="1"/>
    </location>
</feature>
<comment type="caution">
    <text evidence="11">The sequence shown here is derived from an EMBL/GenBank/DDBJ whole genome shotgun (WGS) entry which is preliminary data.</text>
</comment>
<keyword evidence="4" id="KW-0547">Nucleotide-binding</keyword>
<comment type="catalytic activity">
    <reaction evidence="7">
        <text>L-threonyl-[protein] + ATP = O-phospho-L-threonyl-[protein] + ADP + H(+)</text>
        <dbReference type="Rhea" id="RHEA:46608"/>
        <dbReference type="Rhea" id="RHEA-COMP:11060"/>
        <dbReference type="Rhea" id="RHEA-COMP:11605"/>
        <dbReference type="ChEBI" id="CHEBI:15378"/>
        <dbReference type="ChEBI" id="CHEBI:30013"/>
        <dbReference type="ChEBI" id="CHEBI:30616"/>
        <dbReference type="ChEBI" id="CHEBI:61977"/>
        <dbReference type="ChEBI" id="CHEBI:456216"/>
        <dbReference type="EC" id="2.7.11.1"/>
    </reaction>
</comment>
<dbReference type="PROSITE" id="PS50011">
    <property type="entry name" value="PROTEIN_KINASE_DOM"/>
    <property type="match status" value="1"/>
</dbReference>
<keyword evidence="12" id="KW-1185">Reference proteome</keyword>
<dbReference type="EC" id="2.7.11.1" evidence="1"/>
<dbReference type="Gene3D" id="3.30.200.20">
    <property type="entry name" value="Phosphorylase Kinase, domain 1"/>
    <property type="match status" value="1"/>
</dbReference>
<evidence type="ECO:0000256" key="2">
    <source>
        <dbReference type="ARBA" id="ARBA00022527"/>
    </source>
</evidence>
<feature type="non-terminal residue" evidence="11">
    <location>
        <position position="389"/>
    </location>
</feature>
<keyword evidence="5" id="KW-0418">Kinase</keyword>
<dbReference type="InterPro" id="IPR051334">
    <property type="entry name" value="SRPK"/>
</dbReference>
<evidence type="ECO:0000256" key="5">
    <source>
        <dbReference type="ARBA" id="ARBA00022777"/>
    </source>
</evidence>
<dbReference type="Gene3D" id="1.10.510.10">
    <property type="entry name" value="Transferase(Phosphotransferase) domain 1"/>
    <property type="match status" value="1"/>
</dbReference>
<proteinExistence type="predicted"/>
<dbReference type="Proteomes" id="UP000258309">
    <property type="component" value="Unassembled WGS sequence"/>
</dbReference>
<dbReference type="EMBL" id="NCSJ02000147">
    <property type="protein sequence ID" value="RFU28879.1"/>
    <property type="molecule type" value="Genomic_DNA"/>
</dbReference>
<evidence type="ECO:0000256" key="8">
    <source>
        <dbReference type="ARBA" id="ARBA00048679"/>
    </source>
</evidence>
<accession>A0A3E2H673</accession>
<keyword evidence="2" id="KW-0723">Serine/threonine-protein kinase</keyword>
<dbReference type="GO" id="GO:0005524">
    <property type="term" value="F:ATP binding"/>
    <property type="evidence" value="ECO:0007669"/>
    <property type="project" value="UniProtKB-KW"/>
</dbReference>
<evidence type="ECO:0000313" key="12">
    <source>
        <dbReference type="Proteomes" id="UP000258309"/>
    </source>
</evidence>
<protein>
    <recommendedName>
        <fullName evidence="1">non-specific serine/threonine protein kinase</fullName>
        <ecNumber evidence="1">2.7.11.1</ecNumber>
    </recommendedName>
</protein>
<evidence type="ECO:0000256" key="3">
    <source>
        <dbReference type="ARBA" id="ARBA00022679"/>
    </source>
</evidence>
<evidence type="ECO:0000256" key="7">
    <source>
        <dbReference type="ARBA" id="ARBA00047899"/>
    </source>
</evidence>
<organism evidence="11 12">
    <name type="scientific">Scytalidium lignicola</name>
    <name type="common">Hyphomycete</name>
    <dbReference type="NCBI Taxonomy" id="5539"/>
    <lineage>
        <taxon>Eukaryota</taxon>
        <taxon>Fungi</taxon>
        <taxon>Dikarya</taxon>
        <taxon>Ascomycota</taxon>
        <taxon>Pezizomycotina</taxon>
        <taxon>Leotiomycetes</taxon>
        <taxon>Leotiomycetes incertae sedis</taxon>
        <taxon>Scytalidium</taxon>
    </lineage>
</organism>
<dbReference type="GO" id="GO:0004674">
    <property type="term" value="F:protein serine/threonine kinase activity"/>
    <property type="evidence" value="ECO:0007669"/>
    <property type="project" value="UniProtKB-KW"/>
</dbReference>
<dbReference type="SUPFAM" id="SSF56112">
    <property type="entry name" value="Protein kinase-like (PK-like)"/>
    <property type="match status" value="1"/>
</dbReference>
<evidence type="ECO:0000256" key="1">
    <source>
        <dbReference type="ARBA" id="ARBA00012513"/>
    </source>
</evidence>
<evidence type="ECO:0000256" key="6">
    <source>
        <dbReference type="ARBA" id="ARBA00022840"/>
    </source>
</evidence>